<evidence type="ECO:0000256" key="4">
    <source>
        <dbReference type="ARBA" id="ARBA00022806"/>
    </source>
</evidence>
<dbReference type="GO" id="GO:0005524">
    <property type="term" value="F:ATP binding"/>
    <property type="evidence" value="ECO:0007669"/>
    <property type="project" value="UniProtKB-KW"/>
</dbReference>
<keyword evidence="5" id="KW-0067">ATP-binding</keyword>
<dbReference type="InterPro" id="IPR027417">
    <property type="entry name" value="P-loop_NTPase"/>
</dbReference>
<evidence type="ECO:0000313" key="9">
    <source>
        <dbReference type="Proteomes" id="UP000234420"/>
    </source>
</evidence>
<comment type="caution">
    <text evidence="8">The sequence shown here is derived from an EMBL/GenBank/DDBJ whole genome shotgun (WGS) entry which is preliminary data.</text>
</comment>
<accession>A0A2N4UVF3</accession>
<dbReference type="Gene3D" id="3.40.50.300">
    <property type="entry name" value="P-loop containing nucleotide triphosphate hydrolases"/>
    <property type="match status" value="2"/>
</dbReference>
<dbReference type="GO" id="GO:0016787">
    <property type="term" value="F:hydrolase activity"/>
    <property type="evidence" value="ECO:0007669"/>
    <property type="project" value="UniProtKB-KW"/>
</dbReference>
<dbReference type="GO" id="GO:0043139">
    <property type="term" value="F:5'-3' DNA helicase activity"/>
    <property type="evidence" value="ECO:0007669"/>
    <property type="project" value="TreeGrafter"/>
</dbReference>
<dbReference type="Pfam" id="PF13087">
    <property type="entry name" value="AAA_12"/>
    <property type="match status" value="1"/>
</dbReference>
<evidence type="ECO:0000259" key="6">
    <source>
        <dbReference type="Pfam" id="PF13086"/>
    </source>
</evidence>
<dbReference type="Proteomes" id="UP000234420">
    <property type="component" value="Unassembled WGS sequence"/>
</dbReference>
<dbReference type="AlphaFoldDB" id="A0A2N4UVF3"/>
<dbReference type="InterPro" id="IPR047187">
    <property type="entry name" value="SF1_C_Upf1"/>
</dbReference>
<dbReference type="SUPFAM" id="SSF52540">
    <property type="entry name" value="P-loop containing nucleoside triphosphate hydrolases"/>
    <property type="match status" value="1"/>
</dbReference>
<dbReference type="CDD" id="cd18808">
    <property type="entry name" value="SF1_C_Upf1"/>
    <property type="match status" value="1"/>
</dbReference>
<evidence type="ECO:0000256" key="5">
    <source>
        <dbReference type="ARBA" id="ARBA00022840"/>
    </source>
</evidence>
<keyword evidence="3" id="KW-0378">Hydrolase</keyword>
<protein>
    <recommendedName>
        <fullName evidence="10">DNA helicase</fullName>
    </recommendedName>
</protein>
<dbReference type="PANTHER" id="PTHR43788">
    <property type="entry name" value="DNA2/NAM7 HELICASE FAMILY MEMBER"/>
    <property type="match status" value="1"/>
</dbReference>
<keyword evidence="9" id="KW-1185">Reference proteome</keyword>
<organism evidence="8 9">
    <name type="scientific">Photobacterium carnosum</name>
    <dbReference type="NCBI Taxonomy" id="2023717"/>
    <lineage>
        <taxon>Bacteria</taxon>
        <taxon>Pseudomonadati</taxon>
        <taxon>Pseudomonadota</taxon>
        <taxon>Gammaproteobacteria</taxon>
        <taxon>Vibrionales</taxon>
        <taxon>Vibrionaceae</taxon>
        <taxon>Photobacterium</taxon>
    </lineage>
</organism>
<dbReference type="Pfam" id="PF13086">
    <property type="entry name" value="AAA_11"/>
    <property type="match status" value="1"/>
</dbReference>
<sequence>MIDKEQAIKVLGAWHRVEFFQTYSLPDKKDEELIPIDISFNEIKRCGDTLLPWLNVYTQRQLGLDPSKETTYTLYLGLFDKAVLSRVAEKCYSLSHYNHNIMDEEIEQRLDSEGDSCFAKLRLNEFGKPDWHSFSISTLPWALGHLLNNSIDKVTLSNFDGHSVMLMEAFDRISIGNQENNILNSEIIAALVKQIYSWAGLKFNDLSLSTEEDIFCFRLAYYQRERKQLGSIIKDLHDENEDETAKLDETKLPILNSFYIRDLENAINSVKAGTASKGLLQYLSSPGKRHTDLYSDKAISLIAKNLHPINTPQGRWPSDPQYNMSLMQQFAVNTAYKELSAGGIISVNGPPGTGKTTLLRDVIAQNIVERAKVLACLNKASEGIDKDGFLIESLSGYEMVVASSNNAAVENISKELPQKDSLWDGYTDCEYLKSVANQLNAKKYKEKLLPIKEEKKQCWGTISAVMGAKKKRDDFSNRFFFHKHFGNDVPKDRAEEINFLPIWQQFSNVKSISFYEAKKDFLSSIQDFDNINSIYIQFDNLRTNFCAEKYEQKILILKKNIISDDQKIDLANLDLKDTCTSINVFNKKEKISELALDKLKLYPPGFLSKLFNTKKNKLYTSNLHQKISSLELIKKELLIADSHSEELNHYLLRLKKKRQVSLSKIVEITAEKASKEQELSLLAEAMGECILPDATAMISDAKLQQNAYWQDKNINDLRSKVFISALKLHQAWLYEVRTIASFKSKMFQLVDCLKATKDGLNDEKLWQIIFMFVPVISTTFASLGRMFSKLNDNSIGWLMIDEAGQAVPQAAIGGLLRAKRTIVVGDPLQIEPVFTSSPALVDFVMESVLGSDKDKWSPASWSVQELADRVNPYGCMLKVQDEEKWIGIPLWVHRRCINPMFDIANKIAYEERMIHGNYKSNKDVPVVQHPQLKLNRWVEVTGNCTYKQYSKQLGEKVLELLIDIVDNGGVLKNVYIISPFKAVKSELKNFIRQNGKELEKDKNLNSFLKNNVGTVHTFQGKESDTVILALGCDRNNQGGAIWASSKPNLLNVALTRAKKNVFVVGDSFIWADKQFFSDCFSSLSIKEDIKEN</sequence>
<name>A0A2N4UVF3_9GAMM</name>
<evidence type="ECO:0008006" key="10">
    <source>
        <dbReference type="Google" id="ProtNLM"/>
    </source>
</evidence>
<dbReference type="InterPro" id="IPR041677">
    <property type="entry name" value="DNA2/NAM7_AAA_11"/>
</dbReference>
<evidence type="ECO:0000256" key="2">
    <source>
        <dbReference type="ARBA" id="ARBA00022741"/>
    </source>
</evidence>
<dbReference type="RefSeq" id="WP_101767676.1">
    <property type="nucleotide sequence ID" value="NZ_BPPU01000002.1"/>
</dbReference>
<evidence type="ECO:0000313" key="8">
    <source>
        <dbReference type="EMBL" id="PLC59000.1"/>
    </source>
</evidence>
<comment type="similarity">
    <text evidence="1">Belongs to the DNA2/NAM7 helicase family.</text>
</comment>
<evidence type="ECO:0000256" key="3">
    <source>
        <dbReference type="ARBA" id="ARBA00022801"/>
    </source>
</evidence>
<proteinExistence type="inferred from homology"/>
<evidence type="ECO:0000256" key="1">
    <source>
        <dbReference type="ARBA" id="ARBA00007913"/>
    </source>
</evidence>
<evidence type="ECO:0000259" key="7">
    <source>
        <dbReference type="Pfam" id="PF13087"/>
    </source>
</evidence>
<dbReference type="PANTHER" id="PTHR43788:SF8">
    <property type="entry name" value="DNA-BINDING PROTEIN SMUBP-2"/>
    <property type="match status" value="1"/>
</dbReference>
<dbReference type="InterPro" id="IPR041679">
    <property type="entry name" value="DNA2/NAM7-like_C"/>
</dbReference>
<gene>
    <name evidence="8" type="ORF">CIK00_04180</name>
</gene>
<reference evidence="8 9" key="1">
    <citation type="journal article" date="2018" name="Syst. Appl. Microbiol.">
        <title>Photobacterium carnosum sp. nov., isolated from spoiled modified atmosphere packaged poultry meat.</title>
        <authorList>
            <person name="Hilgarth M."/>
            <person name="Fuertes S."/>
            <person name="Ehrmann M."/>
            <person name="Vogel R.F."/>
        </authorList>
    </citation>
    <scope>NUCLEOTIDE SEQUENCE [LARGE SCALE GENOMIC DNA]</scope>
    <source>
        <strain evidence="8 9">TMW 2.2021</strain>
    </source>
</reference>
<dbReference type="EMBL" id="NPIB01000003">
    <property type="protein sequence ID" value="PLC59000.1"/>
    <property type="molecule type" value="Genomic_DNA"/>
</dbReference>
<dbReference type="InterPro" id="IPR050534">
    <property type="entry name" value="Coronavir_polyprotein_1ab"/>
</dbReference>
<keyword evidence="4" id="KW-0347">Helicase</keyword>
<feature type="domain" description="DNA2/NAM7 helicase helicase" evidence="6">
    <location>
        <begin position="635"/>
        <end position="836"/>
    </location>
</feature>
<keyword evidence="2" id="KW-0547">Nucleotide-binding</keyword>
<feature type="domain" description="DNA2/NAM7 helicase-like C-terminal" evidence="7">
    <location>
        <begin position="892"/>
        <end position="1067"/>
    </location>
</feature>